<sequence length="140" mass="15182">MKSRVKWLDNMSFVGESASGHSIVMDGPPEAGGRDLGIRPMEMLLLGLGGCSSFDVVSMLTKGRQDISNCEVEISAKRADSIPKVFTEIHLHFIIEGKHLNETKVARAINLSAEKYCSASIMLAETATITHDYAIIQTSG</sequence>
<comment type="caution">
    <text evidence="1">The sequence shown here is derived from an EMBL/GenBank/DDBJ whole genome shotgun (WGS) entry which is preliminary data.</text>
</comment>
<organism evidence="1">
    <name type="scientific">Leucothrix mucor</name>
    <dbReference type="NCBI Taxonomy" id="45248"/>
    <lineage>
        <taxon>Bacteria</taxon>
        <taxon>Pseudomonadati</taxon>
        <taxon>Pseudomonadota</taxon>
        <taxon>Gammaproteobacteria</taxon>
        <taxon>Thiotrichales</taxon>
        <taxon>Thiotrichaceae</taxon>
        <taxon>Leucothrix</taxon>
    </lineage>
</organism>
<dbReference type="Proteomes" id="UP000885750">
    <property type="component" value="Unassembled WGS sequence"/>
</dbReference>
<proteinExistence type="predicted"/>
<accession>A0A7V2WW19</accession>
<dbReference type="NCBIfam" id="NF008009">
    <property type="entry name" value="PRK10738.1"/>
    <property type="match status" value="1"/>
</dbReference>
<gene>
    <name evidence="1" type="ORF">ENJ51_10530</name>
</gene>
<reference evidence="1" key="1">
    <citation type="journal article" date="2020" name="mSystems">
        <title>Genome- and Community-Level Interaction Insights into Carbon Utilization and Element Cycling Functions of Hydrothermarchaeota in Hydrothermal Sediment.</title>
        <authorList>
            <person name="Zhou Z."/>
            <person name="Liu Y."/>
            <person name="Xu W."/>
            <person name="Pan J."/>
            <person name="Luo Z.H."/>
            <person name="Li M."/>
        </authorList>
    </citation>
    <scope>NUCLEOTIDE SEQUENCE [LARGE SCALE GENOMIC DNA]</scope>
    <source>
        <strain evidence="1">HyVt-493</strain>
    </source>
</reference>
<dbReference type="Pfam" id="PF02566">
    <property type="entry name" value="OsmC"/>
    <property type="match status" value="1"/>
</dbReference>
<evidence type="ECO:0000313" key="1">
    <source>
        <dbReference type="EMBL" id="HFC93232.1"/>
    </source>
</evidence>
<dbReference type="SUPFAM" id="SSF82784">
    <property type="entry name" value="OsmC-like"/>
    <property type="match status" value="1"/>
</dbReference>
<dbReference type="Gene3D" id="3.30.300.20">
    <property type="match status" value="1"/>
</dbReference>
<dbReference type="PANTHER" id="PTHR34352:SF1">
    <property type="entry name" value="PROTEIN YHFA"/>
    <property type="match status" value="1"/>
</dbReference>
<dbReference type="PANTHER" id="PTHR34352">
    <property type="entry name" value="PROTEIN YHFA"/>
    <property type="match status" value="1"/>
</dbReference>
<name>A0A7V2WW19_LEUMU</name>
<dbReference type="InterPro" id="IPR015946">
    <property type="entry name" value="KH_dom-like_a/b"/>
</dbReference>
<dbReference type="Gene3D" id="2.20.25.10">
    <property type="match status" value="1"/>
</dbReference>
<dbReference type="EMBL" id="DRMS01000395">
    <property type="protein sequence ID" value="HFC93232.1"/>
    <property type="molecule type" value="Genomic_DNA"/>
</dbReference>
<dbReference type="InterPro" id="IPR036102">
    <property type="entry name" value="OsmC/Ohrsf"/>
</dbReference>
<dbReference type="AlphaFoldDB" id="A0A7V2WW19"/>
<dbReference type="InterPro" id="IPR003718">
    <property type="entry name" value="OsmC/Ohr_fam"/>
</dbReference>
<protein>
    <submittedName>
        <fullName evidence="1">OsmC family protein</fullName>
    </submittedName>
</protein>